<sequence>MNLVPDVCYQALTSRDRRFDGQFVVGVTSTGIYCRPVCRVRCPKFDHCRFFMHPAAAEQAGFRPCLRCRPELAPGLSMMDAGDQLARAAMVMIDNGFLDHDSSAALAGRIGVSERHLRRLFKATFGVTMAALARTRRLLLAKRLLTDTELPVSEIAHAVGFGSQRRLNALFQTHYRLSPGRLRRATRTGHADPSITLSLAYQPPLDWVAMLDFLAARQIDGLEQIESGCWERSLLIDKDYGSERTTHAGWISVEHVGPEQLTLTLPVSLVPVMGDVLKTVRDVFDLEAPMALIESHLEGLGNTGLRVPGAVTGFEMAVRAIVGQQVTTIRARRVLAELVARFGEPLAGHPGRYGFPKPSVMAEQPPEALISLGLLRIRAEAIITLAGAVNHGVLRLCPGAPVAETIARLCDIRGIGDWTAQYIAMRALAWPDAFPAGDLVLKRVLGCDNAREAVQRASRWSPWRAYAAIRLWHQASGPPTSCPAITSQGALTRSGASASSSEESSS</sequence>
<keyword evidence="9" id="KW-0805">Transcription regulation</keyword>
<keyword evidence="8" id="KW-0862">Zinc</keyword>
<dbReference type="PROSITE" id="PS00041">
    <property type="entry name" value="HTH_ARAC_FAMILY_1"/>
    <property type="match status" value="1"/>
</dbReference>
<evidence type="ECO:0000256" key="5">
    <source>
        <dbReference type="ARBA" id="ARBA00022679"/>
    </source>
</evidence>
<dbReference type="GO" id="GO:0005737">
    <property type="term" value="C:cytoplasm"/>
    <property type="evidence" value="ECO:0007669"/>
    <property type="project" value="TreeGrafter"/>
</dbReference>
<evidence type="ECO:0000256" key="4">
    <source>
        <dbReference type="ARBA" id="ARBA00022603"/>
    </source>
</evidence>
<dbReference type="SUPFAM" id="SSF48150">
    <property type="entry name" value="DNA-glycosylase"/>
    <property type="match status" value="1"/>
</dbReference>
<dbReference type="Gene3D" id="3.30.310.20">
    <property type="entry name" value="DNA-3-methyladenine glycosylase AlkA, N-terminal domain"/>
    <property type="match status" value="1"/>
</dbReference>
<dbReference type="EC" id="3.2.2.21" evidence="3"/>
<name>A0A2Z2HEH2_9GAMM</name>
<dbReference type="InterPro" id="IPR037046">
    <property type="entry name" value="AlkA_N_sf"/>
</dbReference>
<feature type="compositionally biased region" description="Polar residues" evidence="14">
    <location>
        <begin position="477"/>
        <end position="491"/>
    </location>
</feature>
<dbReference type="InterPro" id="IPR009057">
    <property type="entry name" value="Homeodomain-like_sf"/>
</dbReference>
<dbReference type="Pfam" id="PF06029">
    <property type="entry name" value="AlkA_N"/>
    <property type="match status" value="1"/>
</dbReference>
<evidence type="ECO:0000256" key="1">
    <source>
        <dbReference type="ARBA" id="ARBA00000086"/>
    </source>
</evidence>
<keyword evidence="4" id="KW-0489">Methyltransferase</keyword>
<dbReference type="GO" id="GO:0008270">
    <property type="term" value="F:zinc ion binding"/>
    <property type="evidence" value="ECO:0007669"/>
    <property type="project" value="InterPro"/>
</dbReference>
<dbReference type="GO" id="GO:0006307">
    <property type="term" value="P:DNA alkylation repair"/>
    <property type="evidence" value="ECO:0007669"/>
    <property type="project" value="TreeGrafter"/>
</dbReference>
<evidence type="ECO:0000256" key="12">
    <source>
        <dbReference type="ARBA" id="ARBA00023163"/>
    </source>
</evidence>
<dbReference type="GO" id="GO:0043916">
    <property type="term" value="F:DNA-7-methylguanine glycosylase activity"/>
    <property type="evidence" value="ECO:0007669"/>
    <property type="project" value="TreeGrafter"/>
</dbReference>
<keyword evidence="5" id="KW-0808">Transferase</keyword>
<dbReference type="Pfam" id="PF12833">
    <property type="entry name" value="HTH_18"/>
    <property type="match status" value="1"/>
</dbReference>
<dbReference type="Pfam" id="PF02805">
    <property type="entry name" value="Ada_Zn_binding"/>
    <property type="match status" value="1"/>
</dbReference>
<dbReference type="InterPro" id="IPR035451">
    <property type="entry name" value="Ada-like_dom_sf"/>
</dbReference>
<keyword evidence="6" id="KW-0479">Metal-binding</keyword>
<evidence type="ECO:0000256" key="11">
    <source>
        <dbReference type="ARBA" id="ARBA00023159"/>
    </source>
</evidence>
<dbReference type="SMART" id="SM00342">
    <property type="entry name" value="HTH_ARAC"/>
    <property type="match status" value="1"/>
</dbReference>
<dbReference type="GO" id="GO:0006285">
    <property type="term" value="P:base-excision repair, AP site formation"/>
    <property type="evidence" value="ECO:0007669"/>
    <property type="project" value="TreeGrafter"/>
</dbReference>
<evidence type="ECO:0000256" key="2">
    <source>
        <dbReference type="ARBA" id="ARBA00001947"/>
    </source>
</evidence>
<feature type="compositionally biased region" description="Low complexity" evidence="14">
    <location>
        <begin position="494"/>
        <end position="506"/>
    </location>
</feature>
<dbReference type="GO" id="GO:0032131">
    <property type="term" value="F:alkylated DNA binding"/>
    <property type="evidence" value="ECO:0007669"/>
    <property type="project" value="TreeGrafter"/>
</dbReference>
<dbReference type="InterPro" id="IPR010316">
    <property type="entry name" value="AlkA_N"/>
</dbReference>
<dbReference type="SUPFAM" id="SSF55945">
    <property type="entry name" value="TATA-box binding protein-like"/>
    <property type="match status" value="1"/>
</dbReference>
<dbReference type="InterPro" id="IPR018062">
    <property type="entry name" value="HTH_AraC-typ_CS"/>
</dbReference>
<evidence type="ECO:0000256" key="10">
    <source>
        <dbReference type="ARBA" id="ARBA00023125"/>
    </source>
</evidence>
<comment type="cofactor">
    <cofactor evidence="2">
        <name>Zn(2+)</name>
        <dbReference type="ChEBI" id="CHEBI:29105"/>
    </cofactor>
</comment>
<dbReference type="Gene3D" id="1.10.1670.10">
    <property type="entry name" value="Helix-hairpin-Helix base-excision DNA repair enzymes (C-terminal)"/>
    <property type="match status" value="1"/>
</dbReference>
<dbReference type="GO" id="GO:0032993">
    <property type="term" value="C:protein-DNA complex"/>
    <property type="evidence" value="ECO:0007669"/>
    <property type="project" value="TreeGrafter"/>
</dbReference>
<dbReference type="SUPFAM" id="SSF46689">
    <property type="entry name" value="Homeodomain-like"/>
    <property type="match status" value="1"/>
</dbReference>
<keyword evidence="17" id="KW-1185">Reference proteome</keyword>
<dbReference type="PROSITE" id="PS01124">
    <property type="entry name" value="HTH_ARAC_FAMILY_2"/>
    <property type="match status" value="1"/>
</dbReference>
<dbReference type="GO" id="GO:0003700">
    <property type="term" value="F:DNA-binding transcription factor activity"/>
    <property type="evidence" value="ECO:0007669"/>
    <property type="project" value="InterPro"/>
</dbReference>
<dbReference type="Proteomes" id="UP000250025">
    <property type="component" value="Chromosome"/>
</dbReference>
<feature type="domain" description="HTH araC/xylS-type" evidence="15">
    <location>
        <begin position="87"/>
        <end position="185"/>
    </location>
</feature>
<dbReference type="RefSeq" id="WP_086620390.1">
    <property type="nucleotide sequence ID" value="NZ_CP021323.1"/>
</dbReference>
<dbReference type="Pfam" id="PF00730">
    <property type="entry name" value="HhH-GPD"/>
    <property type="match status" value="1"/>
</dbReference>
<evidence type="ECO:0000256" key="9">
    <source>
        <dbReference type="ARBA" id="ARBA00023015"/>
    </source>
</evidence>
<proteinExistence type="predicted"/>
<dbReference type="InterPro" id="IPR051912">
    <property type="entry name" value="Alkylbase_DNA_Glycosylase/TA"/>
</dbReference>
<organism evidence="16 17">
    <name type="scientific">Kushneria konosiri</name>
    <dbReference type="NCBI Taxonomy" id="698828"/>
    <lineage>
        <taxon>Bacteria</taxon>
        <taxon>Pseudomonadati</taxon>
        <taxon>Pseudomonadota</taxon>
        <taxon>Gammaproteobacteria</taxon>
        <taxon>Oceanospirillales</taxon>
        <taxon>Halomonadaceae</taxon>
        <taxon>Kushneria</taxon>
    </lineage>
</organism>
<dbReference type="Gene3D" id="1.10.10.60">
    <property type="entry name" value="Homeodomain-like"/>
    <property type="match status" value="1"/>
</dbReference>
<evidence type="ECO:0000256" key="14">
    <source>
        <dbReference type="SAM" id="MobiDB-lite"/>
    </source>
</evidence>
<dbReference type="SMART" id="SM00478">
    <property type="entry name" value="ENDO3c"/>
    <property type="match status" value="1"/>
</dbReference>
<dbReference type="KEGG" id="kus:B9G99_01240"/>
<dbReference type="SUPFAM" id="SSF57884">
    <property type="entry name" value="Ada DNA repair protein, N-terminal domain (N-Ada 10)"/>
    <property type="match status" value="1"/>
</dbReference>
<dbReference type="InterPro" id="IPR003265">
    <property type="entry name" value="HhH-GPD_domain"/>
</dbReference>
<dbReference type="OrthoDB" id="9811249at2"/>
<comment type="catalytic activity">
    <reaction evidence="1">
        <text>Hydrolysis of alkylated DNA, releasing 3-methyladenine, 3-methylguanine, 7-methylguanine and 7-methyladenine.</text>
        <dbReference type="EC" id="3.2.2.21"/>
    </reaction>
</comment>
<evidence type="ECO:0000313" key="17">
    <source>
        <dbReference type="Proteomes" id="UP000250025"/>
    </source>
</evidence>
<evidence type="ECO:0000256" key="6">
    <source>
        <dbReference type="ARBA" id="ARBA00022723"/>
    </source>
</evidence>
<dbReference type="InterPro" id="IPR004026">
    <property type="entry name" value="Ada_DNA_repair_Zn-bd"/>
</dbReference>
<dbReference type="Gene3D" id="3.40.10.10">
    <property type="entry name" value="DNA Methylphosphotriester Repair Domain"/>
    <property type="match status" value="1"/>
</dbReference>
<evidence type="ECO:0000256" key="8">
    <source>
        <dbReference type="ARBA" id="ARBA00022833"/>
    </source>
</evidence>
<dbReference type="InterPro" id="IPR018060">
    <property type="entry name" value="HTH_AraC"/>
</dbReference>
<keyword evidence="11" id="KW-0010">Activator</keyword>
<dbReference type="GO" id="GO:0032259">
    <property type="term" value="P:methylation"/>
    <property type="evidence" value="ECO:0007669"/>
    <property type="project" value="UniProtKB-KW"/>
</dbReference>
<keyword evidence="12" id="KW-0804">Transcription</keyword>
<keyword evidence="13" id="KW-0234">DNA repair</keyword>
<keyword evidence="7" id="KW-0227">DNA damage</keyword>
<dbReference type="CDD" id="cd00056">
    <property type="entry name" value="ENDO3c"/>
    <property type="match status" value="1"/>
</dbReference>
<feature type="region of interest" description="Disordered" evidence="14">
    <location>
        <begin position="476"/>
        <end position="506"/>
    </location>
</feature>
<protein>
    <recommendedName>
        <fullName evidence="3">DNA-3-methyladenine glycosylase II</fullName>
        <ecNumber evidence="3">3.2.2.21</ecNumber>
    </recommendedName>
</protein>
<evidence type="ECO:0000313" key="16">
    <source>
        <dbReference type="EMBL" id="ARS51681.1"/>
    </source>
</evidence>
<evidence type="ECO:0000256" key="7">
    <source>
        <dbReference type="ARBA" id="ARBA00022763"/>
    </source>
</evidence>
<dbReference type="InterPro" id="IPR011257">
    <property type="entry name" value="DNA_glycosylase"/>
</dbReference>
<evidence type="ECO:0000256" key="13">
    <source>
        <dbReference type="ARBA" id="ARBA00023204"/>
    </source>
</evidence>
<accession>A0A2Z2HEH2</accession>
<dbReference type="EMBL" id="CP021323">
    <property type="protein sequence ID" value="ARS51681.1"/>
    <property type="molecule type" value="Genomic_DNA"/>
</dbReference>
<dbReference type="PANTHER" id="PTHR43003:SF13">
    <property type="entry name" value="DNA-3-METHYLADENINE GLYCOSYLASE 2"/>
    <property type="match status" value="1"/>
</dbReference>
<dbReference type="GO" id="GO:0008168">
    <property type="term" value="F:methyltransferase activity"/>
    <property type="evidence" value="ECO:0007669"/>
    <property type="project" value="UniProtKB-KW"/>
</dbReference>
<dbReference type="Gene3D" id="1.10.340.30">
    <property type="entry name" value="Hypothetical protein, domain 2"/>
    <property type="match status" value="1"/>
</dbReference>
<gene>
    <name evidence="16" type="ORF">B9G99_01240</name>
</gene>
<evidence type="ECO:0000259" key="15">
    <source>
        <dbReference type="PROSITE" id="PS01124"/>
    </source>
</evidence>
<dbReference type="GO" id="GO:0043565">
    <property type="term" value="F:sequence-specific DNA binding"/>
    <property type="evidence" value="ECO:0007669"/>
    <property type="project" value="InterPro"/>
</dbReference>
<dbReference type="SMART" id="SM01009">
    <property type="entry name" value="AlkA_N"/>
    <property type="match status" value="1"/>
</dbReference>
<dbReference type="GO" id="GO:0008725">
    <property type="term" value="F:DNA-3-methyladenine glycosylase activity"/>
    <property type="evidence" value="ECO:0007669"/>
    <property type="project" value="TreeGrafter"/>
</dbReference>
<reference evidence="16 17" key="1">
    <citation type="journal article" date="2017" name="Int. J. Syst. Evol. Microbiol.">
        <title>Kushneria konosiri sp. nov., isolated from the Korean salt-fermented seafood Daemi-jeot.</title>
        <authorList>
            <person name="Yun J.H."/>
            <person name="Park S.K."/>
            <person name="Lee J.Y."/>
            <person name="Jung M.J."/>
            <person name="Bae J.W."/>
        </authorList>
    </citation>
    <scope>NUCLEOTIDE SEQUENCE [LARGE SCALE GENOMIC DNA]</scope>
    <source>
        <strain evidence="16 17">X49</strain>
    </source>
</reference>
<keyword evidence="10" id="KW-0238">DNA-binding</keyword>
<dbReference type="PANTHER" id="PTHR43003">
    <property type="entry name" value="DNA-3-METHYLADENINE GLYCOSYLASE"/>
    <property type="match status" value="1"/>
</dbReference>
<dbReference type="InterPro" id="IPR023170">
    <property type="entry name" value="HhH_base_excis_C"/>
</dbReference>
<evidence type="ECO:0000256" key="3">
    <source>
        <dbReference type="ARBA" id="ARBA00012000"/>
    </source>
</evidence>
<dbReference type="AlphaFoldDB" id="A0A2Z2HEH2"/>